<sequence>MNDIPYQTALKNAEDKAFGQFNTGLENDDYFGKNLDRYQKKWIPMNDLIGDADFKKKDIRIIGDKKAGGFTQASIDQPEKTRKFLEDHPEAVLLQIIRNPIDAAVSYMRSHRITPFQKACSEIVIKTHVAYVFGKKATNPFLCIYYEKLLNSPEIELKKILTWLGVGIEDDWLRKISTKINKATPKKHLEEYRRLAKDIIRQYEANEEFSVYRILK</sequence>
<dbReference type="Proteomes" id="UP000422108">
    <property type="component" value="Chromosome"/>
</dbReference>
<organism evidence="1 2">
    <name type="scientific">Desulfosarcina ovata subsp. ovata</name>
    <dbReference type="NCBI Taxonomy" id="2752305"/>
    <lineage>
        <taxon>Bacteria</taxon>
        <taxon>Pseudomonadati</taxon>
        <taxon>Thermodesulfobacteriota</taxon>
        <taxon>Desulfobacteria</taxon>
        <taxon>Desulfobacterales</taxon>
        <taxon>Desulfosarcinaceae</taxon>
        <taxon>Desulfosarcina</taxon>
    </lineage>
</organism>
<proteinExistence type="predicted"/>
<reference evidence="1 2" key="1">
    <citation type="submission" date="2019-11" db="EMBL/GenBank/DDBJ databases">
        <title>Comparative genomics of hydrocarbon-degrading Desulfosarcina strains.</title>
        <authorList>
            <person name="Watanabe M."/>
            <person name="Kojima H."/>
            <person name="Fukui M."/>
        </authorList>
    </citation>
    <scope>NUCLEOTIDE SEQUENCE [LARGE SCALE GENOMIC DNA]</scope>
    <source>
        <strain evidence="2">oXyS1</strain>
    </source>
</reference>
<name>A0A5K8A6S8_9BACT</name>
<evidence type="ECO:0008006" key="3">
    <source>
        <dbReference type="Google" id="ProtNLM"/>
    </source>
</evidence>
<protein>
    <recommendedName>
        <fullName evidence="3">Sulfotransferase domain-containing protein</fullName>
    </recommendedName>
</protein>
<evidence type="ECO:0000313" key="1">
    <source>
        <dbReference type="EMBL" id="BBO88333.1"/>
    </source>
</evidence>
<dbReference type="AlphaFoldDB" id="A0A5K8A6S8"/>
<keyword evidence="2" id="KW-1185">Reference proteome</keyword>
<evidence type="ECO:0000313" key="2">
    <source>
        <dbReference type="Proteomes" id="UP000422108"/>
    </source>
</evidence>
<dbReference type="Pfam" id="PF13469">
    <property type="entry name" value="Sulfotransfer_3"/>
    <property type="match status" value="1"/>
</dbReference>
<dbReference type="EMBL" id="AP021879">
    <property type="protein sequence ID" value="BBO88333.1"/>
    <property type="molecule type" value="Genomic_DNA"/>
</dbReference>
<dbReference type="InterPro" id="IPR027417">
    <property type="entry name" value="P-loop_NTPase"/>
</dbReference>
<accession>A0A5K8A6S8</accession>
<dbReference type="SUPFAM" id="SSF52540">
    <property type="entry name" value="P-loop containing nucleoside triphosphate hydrolases"/>
    <property type="match status" value="1"/>
</dbReference>
<dbReference type="Gene3D" id="3.40.50.300">
    <property type="entry name" value="P-loop containing nucleotide triphosphate hydrolases"/>
    <property type="match status" value="1"/>
</dbReference>
<gene>
    <name evidence="1" type="ORF">DSCOOX_15130</name>
</gene>